<reference evidence="2" key="2">
    <citation type="submission" date="2015-01" db="EMBL/GenBank/DDBJ databases">
        <title>Evolutionary Origins and Diversification of the Mycorrhizal Mutualists.</title>
        <authorList>
            <consortium name="DOE Joint Genome Institute"/>
            <consortium name="Mycorrhizal Genomics Consortium"/>
            <person name="Kohler A."/>
            <person name="Kuo A."/>
            <person name="Nagy L.G."/>
            <person name="Floudas D."/>
            <person name="Copeland A."/>
            <person name="Barry K.W."/>
            <person name="Cichocki N."/>
            <person name="Veneault-Fourrey C."/>
            <person name="LaButti K."/>
            <person name="Lindquist E.A."/>
            <person name="Lipzen A."/>
            <person name="Lundell T."/>
            <person name="Morin E."/>
            <person name="Murat C."/>
            <person name="Riley R."/>
            <person name="Ohm R."/>
            <person name="Sun H."/>
            <person name="Tunlid A."/>
            <person name="Henrissat B."/>
            <person name="Grigoriev I.V."/>
            <person name="Hibbett D.S."/>
            <person name="Martin F."/>
        </authorList>
    </citation>
    <scope>NUCLEOTIDE SEQUENCE [LARGE SCALE GENOMIC DNA]</scope>
    <source>
        <strain evidence="2">Foug A</strain>
    </source>
</reference>
<reference evidence="1 2" key="1">
    <citation type="submission" date="2014-04" db="EMBL/GenBank/DDBJ databases">
        <authorList>
            <consortium name="DOE Joint Genome Institute"/>
            <person name="Kuo A."/>
            <person name="Kohler A."/>
            <person name="Nagy L.G."/>
            <person name="Floudas D."/>
            <person name="Copeland A."/>
            <person name="Barry K.W."/>
            <person name="Cichocki N."/>
            <person name="Veneault-Fourrey C."/>
            <person name="LaButti K."/>
            <person name="Lindquist E.A."/>
            <person name="Lipzen A."/>
            <person name="Lundell T."/>
            <person name="Morin E."/>
            <person name="Murat C."/>
            <person name="Sun H."/>
            <person name="Tunlid A."/>
            <person name="Henrissat B."/>
            <person name="Grigoriev I.V."/>
            <person name="Hibbett D.S."/>
            <person name="Martin F."/>
            <person name="Nordberg H.P."/>
            <person name="Cantor M.N."/>
            <person name="Hua S.X."/>
        </authorList>
    </citation>
    <scope>NUCLEOTIDE SEQUENCE [LARGE SCALE GENOMIC DNA]</scope>
    <source>
        <strain evidence="1 2">Foug A</strain>
    </source>
</reference>
<gene>
    <name evidence="1" type="ORF">SCLCIDRAFT_691717</name>
</gene>
<name>A0A0C3DT82_9AGAM</name>
<dbReference type="InParanoid" id="A0A0C3DT82"/>
<evidence type="ECO:0000313" key="2">
    <source>
        <dbReference type="Proteomes" id="UP000053989"/>
    </source>
</evidence>
<accession>A0A0C3DT82</accession>
<dbReference type="HOGENOM" id="CLU_2575260_0_0_1"/>
<dbReference type="Proteomes" id="UP000053989">
    <property type="component" value="Unassembled WGS sequence"/>
</dbReference>
<evidence type="ECO:0000313" key="1">
    <source>
        <dbReference type="EMBL" id="KIM63835.1"/>
    </source>
</evidence>
<organism evidence="1 2">
    <name type="scientific">Scleroderma citrinum Foug A</name>
    <dbReference type="NCBI Taxonomy" id="1036808"/>
    <lineage>
        <taxon>Eukaryota</taxon>
        <taxon>Fungi</taxon>
        <taxon>Dikarya</taxon>
        <taxon>Basidiomycota</taxon>
        <taxon>Agaricomycotina</taxon>
        <taxon>Agaricomycetes</taxon>
        <taxon>Agaricomycetidae</taxon>
        <taxon>Boletales</taxon>
        <taxon>Sclerodermatineae</taxon>
        <taxon>Sclerodermataceae</taxon>
        <taxon>Scleroderma</taxon>
    </lineage>
</organism>
<sequence>MLRRHLLTVVHSVGLKKRKEGVKDPRKEPYCVRVDKVDRGTCEGFVGGPADLNAYGCTYSLYRQAGQERLVTPSVTVITNT</sequence>
<proteinExistence type="predicted"/>
<keyword evidence="2" id="KW-1185">Reference proteome</keyword>
<dbReference type="AlphaFoldDB" id="A0A0C3DT82"/>
<dbReference type="EMBL" id="KN822032">
    <property type="protein sequence ID" value="KIM63835.1"/>
    <property type="molecule type" value="Genomic_DNA"/>
</dbReference>
<protein>
    <submittedName>
        <fullName evidence="1">Uncharacterized protein</fullName>
    </submittedName>
</protein>